<evidence type="ECO:0000256" key="2">
    <source>
        <dbReference type="ARBA" id="ARBA00004174"/>
    </source>
</evidence>
<dbReference type="GO" id="GO:0004497">
    <property type="term" value="F:monooxygenase activity"/>
    <property type="evidence" value="ECO:0007669"/>
    <property type="project" value="UniProtKB-KW"/>
</dbReference>
<evidence type="ECO:0000256" key="4">
    <source>
        <dbReference type="ARBA" id="ARBA00010617"/>
    </source>
</evidence>
<dbReference type="EMBL" id="JAVRBK010000005">
    <property type="protein sequence ID" value="KAK5644023.1"/>
    <property type="molecule type" value="Genomic_DNA"/>
</dbReference>
<keyword evidence="5 13" id="KW-0349">Heme</keyword>
<proteinExistence type="inferred from homology"/>
<dbReference type="FunFam" id="1.10.630.10:FF:000182">
    <property type="entry name" value="Cytochrome P450 3A4"/>
    <property type="match status" value="1"/>
</dbReference>
<evidence type="ECO:0000256" key="3">
    <source>
        <dbReference type="ARBA" id="ARBA00004406"/>
    </source>
</evidence>
<accession>A0AAN7VBY7</accession>
<dbReference type="GO" id="GO:0020037">
    <property type="term" value="F:heme binding"/>
    <property type="evidence" value="ECO:0007669"/>
    <property type="project" value="InterPro"/>
</dbReference>
<dbReference type="GO" id="GO:0005789">
    <property type="term" value="C:endoplasmic reticulum membrane"/>
    <property type="evidence" value="ECO:0007669"/>
    <property type="project" value="UniProtKB-SubCell"/>
</dbReference>
<evidence type="ECO:0000256" key="10">
    <source>
        <dbReference type="ARBA" id="ARBA00023004"/>
    </source>
</evidence>
<reference evidence="15 16" key="1">
    <citation type="journal article" date="2024" name="Insects">
        <title>An Improved Chromosome-Level Genome Assembly of the Firefly Pyrocoelia pectoralis.</title>
        <authorList>
            <person name="Fu X."/>
            <person name="Meyer-Rochow V.B."/>
            <person name="Ballantyne L."/>
            <person name="Zhu X."/>
        </authorList>
    </citation>
    <scope>NUCLEOTIDE SEQUENCE [LARGE SCALE GENOMIC DNA]</scope>
    <source>
        <strain evidence="15">XCY_ONT2</strain>
    </source>
</reference>
<dbReference type="Pfam" id="PF00067">
    <property type="entry name" value="p450"/>
    <property type="match status" value="1"/>
</dbReference>
<evidence type="ECO:0000256" key="7">
    <source>
        <dbReference type="ARBA" id="ARBA00022824"/>
    </source>
</evidence>
<dbReference type="AlphaFoldDB" id="A0AAN7VBY7"/>
<dbReference type="PANTHER" id="PTHR24292:SF54">
    <property type="entry name" value="CYP9F3-RELATED"/>
    <property type="match status" value="1"/>
</dbReference>
<organism evidence="15 16">
    <name type="scientific">Pyrocoelia pectoralis</name>
    <dbReference type="NCBI Taxonomy" id="417401"/>
    <lineage>
        <taxon>Eukaryota</taxon>
        <taxon>Metazoa</taxon>
        <taxon>Ecdysozoa</taxon>
        <taxon>Arthropoda</taxon>
        <taxon>Hexapoda</taxon>
        <taxon>Insecta</taxon>
        <taxon>Pterygota</taxon>
        <taxon>Neoptera</taxon>
        <taxon>Endopterygota</taxon>
        <taxon>Coleoptera</taxon>
        <taxon>Polyphaga</taxon>
        <taxon>Elateriformia</taxon>
        <taxon>Elateroidea</taxon>
        <taxon>Lampyridae</taxon>
        <taxon>Lampyrinae</taxon>
        <taxon>Pyrocoelia</taxon>
    </lineage>
</organism>
<keyword evidence="8" id="KW-0492">Microsome</keyword>
<keyword evidence="7" id="KW-0256">Endoplasmic reticulum</keyword>
<evidence type="ECO:0000313" key="15">
    <source>
        <dbReference type="EMBL" id="KAK5644023.1"/>
    </source>
</evidence>
<dbReference type="GO" id="GO:0005506">
    <property type="term" value="F:iron ion binding"/>
    <property type="evidence" value="ECO:0007669"/>
    <property type="project" value="InterPro"/>
</dbReference>
<evidence type="ECO:0000256" key="8">
    <source>
        <dbReference type="ARBA" id="ARBA00022848"/>
    </source>
</evidence>
<dbReference type="InterPro" id="IPR002401">
    <property type="entry name" value="Cyt_P450_E_grp-I"/>
</dbReference>
<feature type="binding site" description="axial binding residue" evidence="13">
    <location>
        <position position="451"/>
    </location>
    <ligand>
        <name>heme</name>
        <dbReference type="ChEBI" id="CHEBI:30413"/>
    </ligand>
    <ligandPart>
        <name>Fe</name>
        <dbReference type="ChEBI" id="CHEBI:18248"/>
    </ligandPart>
</feature>
<comment type="similarity">
    <text evidence="4 14">Belongs to the cytochrome P450 family.</text>
</comment>
<evidence type="ECO:0000256" key="14">
    <source>
        <dbReference type="RuleBase" id="RU000461"/>
    </source>
</evidence>
<evidence type="ECO:0000256" key="12">
    <source>
        <dbReference type="ARBA" id="ARBA00023136"/>
    </source>
</evidence>
<gene>
    <name evidence="15" type="ORF">RI129_007868</name>
</gene>
<dbReference type="SUPFAM" id="SSF48264">
    <property type="entry name" value="Cytochrome P450"/>
    <property type="match status" value="1"/>
</dbReference>
<name>A0AAN7VBY7_9COLE</name>
<comment type="subcellular location">
    <subcellularLocation>
        <location evidence="3">Endoplasmic reticulum membrane</location>
        <topology evidence="3">Peripheral membrane protein</topology>
    </subcellularLocation>
    <subcellularLocation>
        <location evidence="2">Microsome membrane</location>
        <topology evidence="2">Peripheral membrane protein</topology>
    </subcellularLocation>
</comment>
<dbReference type="PRINTS" id="PR00385">
    <property type="entry name" value="P450"/>
</dbReference>
<keyword evidence="9 14" id="KW-0560">Oxidoreductase</keyword>
<keyword evidence="12" id="KW-0472">Membrane</keyword>
<keyword evidence="6 13" id="KW-0479">Metal-binding</keyword>
<keyword evidence="16" id="KW-1185">Reference proteome</keyword>
<evidence type="ECO:0000256" key="1">
    <source>
        <dbReference type="ARBA" id="ARBA00001971"/>
    </source>
</evidence>
<dbReference type="InterPro" id="IPR017972">
    <property type="entry name" value="Cyt_P450_CS"/>
</dbReference>
<dbReference type="Gene3D" id="1.10.630.10">
    <property type="entry name" value="Cytochrome P450"/>
    <property type="match status" value="1"/>
</dbReference>
<evidence type="ECO:0000313" key="16">
    <source>
        <dbReference type="Proteomes" id="UP001329430"/>
    </source>
</evidence>
<evidence type="ECO:0000256" key="5">
    <source>
        <dbReference type="ARBA" id="ARBA00022617"/>
    </source>
</evidence>
<dbReference type="InterPro" id="IPR001128">
    <property type="entry name" value="Cyt_P450"/>
</dbReference>
<comment type="cofactor">
    <cofactor evidence="1 13">
        <name>heme</name>
        <dbReference type="ChEBI" id="CHEBI:30413"/>
    </cofactor>
</comment>
<evidence type="ECO:0000256" key="13">
    <source>
        <dbReference type="PIRSR" id="PIRSR602401-1"/>
    </source>
</evidence>
<evidence type="ECO:0008006" key="17">
    <source>
        <dbReference type="Google" id="ProtNLM"/>
    </source>
</evidence>
<comment type="caution">
    <text evidence="15">The sequence shown here is derived from an EMBL/GenBank/DDBJ whole genome shotgun (WGS) entry which is preliminary data.</text>
</comment>
<dbReference type="GO" id="GO:0016705">
    <property type="term" value="F:oxidoreductase activity, acting on paired donors, with incorporation or reduction of molecular oxygen"/>
    <property type="evidence" value="ECO:0007669"/>
    <property type="project" value="InterPro"/>
</dbReference>
<evidence type="ECO:0000256" key="9">
    <source>
        <dbReference type="ARBA" id="ARBA00023002"/>
    </source>
</evidence>
<evidence type="ECO:0000256" key="11">
    <source>
        <dbReference type="ARBA" id="ARBA00023033"/>
    </source>
</evidence>
<sequence length="503" mass="58549">MWTIIFLITILLILISFIAKYYFYYYNYWNERGVTAINPIYTFYNFSELVFRVNKNANRVQDLYFKHQDKRYIGLFQFFRPILMVHDLELIKKITITDFNAFPDHNEYPIPLFTDKIFHNNVFSIPAKDGWYGLRSALTPFFSGRKLRDWYPLMKECAQQILDHLDISEDICLNDLFGRYTNEIIGRTTMGISFNSIKDTNNSFFHSCKHLSNFSGLKGITYIVYSLYPRLLQVIAPSLIKSKATDFFLQLVKENMQYRIEAKIAQQDVVSLLMKYIQKRCKKEEQQFTSKELSNATIEEVAAGVGVFLVAGFETVSYTLTYIAYELAKNPDVQEKVCNEIQKTLKNFNGDLTYDAINSMKYMENVISETLRIHLFLSIIDRKCVKSYTIEPEKPGEKPIHLKKGDCVWIPAGAIHNDPRYYPNPQKFDPDRFNDYKTFSYMPFGIGPKNCLGSRFAMLESKLIIIEILRRFEIVPVNKTANGDSTVMDISIGLNRKTLPLNG</sequence>
<evidence type="ECO:0000256" key="6">
    <source>
        <dbReference type="ARBA" id="ARBA00022723"/>
    </source>
</evidence>
<keyword evidence="10 13" id="KW-0408">Iron</keyword>
<dbReference type="PANTHER" id="PTHR24292">
    <property type="entry name" value="CYTOCHROME P450"/>
    <property type="match status" value="1"/>
</dbReference>
<dbReference type="PROSITE" id="PS00086">
    <property type="entry name" value="CYTOCHROME_P450"/>
    <property type="match status" value="1"/>
</dbReference>
<dbReference type="InterPro" id="IPR050476">
    <property type="entry name" value="Insect_CytP450_Detox"/>
</dbReference>
<keyword evidence="11 14" id="KW-0503">Monooxygenase</keyword>
<dbReference type="CDD" id="cd11056">
    <property type="entry name" value="CYP6-like"/>
    <property type="match status" value="1"/>
</dbReference>
<protein>
    <recommendedName>
        <fullName evidence="17">Cytochrome P450</fullName>
    </recommendedName>
</protein>
<dbReference type="InterPro" id="IPR036396">
    <property type="entry name" value="Cyt_P450_sf"/>
</dbReference>
<dbReference type="Proteomes" id="UP001329430">
    <property type="component" value="Chromosome 5"/>
</dbReference>
<dbReference type="PRINTS" id="PR00463">
    <property type="entry name" value="EP450I"/>
</dbReference>